<feature type="modified residue" description="4-aspartylphosphate" evidence="3">
    <location>
        <position position="30"/>
    </location>
</feature>
<reference evidence="6" key="1">
    <citation type="journal article" date="2019" name="Int. J. Syst. Evol. Microbiol.">
        <title>The Global Catalogue of Microorganisms (GCM) 10K type strain sequencing project: providing services to taxonomists for standard genome sequencing and annotation.</title>
        <authorList>
            <consortium name="The Broad Institute Genomics Platform"/>
            <consortium name="The Broad Institute Genome Sequencing Center for Infectious Disease"/>
            <person name="Wu L."/>
            <person name="Ma J."/>
        </authorList>
    </citation>
    <scope>NUCLEOTIDE SEQUENCE [LARGE SCALE GENOMIC DNA]</scope>
    <source>
        <strain evidence="6">JCM 18657</strain>
    </source>
</reference>
<dbReference type="PANTHER" id="PTHR42713">
    <property type="entry name" value="HISTIDINE KINASE-RELATED"/>
    <property type="match status" value="1"/>
</dbReference>
<evidence type="ECO:0000256" key="2">
    <source>
        <dbReference type="ARBA" id="ARBA00023125"/>
    </source>
</evidence>
<dbReference type="Pfam" id="PF00072">
    <property type="entry name" value="Response_reg"/>
    <property type="match status" value="1"/>
</dbReference>
<evidence type="ECO:0000256" key="1">
    <source>
        <dbReference type="ARBA" id="ARBA00022490"/>
    </source>
</evidence>
<dbReference type="InterPro" id="IPR011006">
    <property type="entry name" value="CheY-like_superfamily"/>
</dbReference>
<dbReference type="EMBL" id="JBHTGQ010000018">
    <property type="protein sequence ID" value="MFC7749928.1"/>
    <property type="molecule type" value="Genomic_DNA"/>
</dbReference>
<dbReference type="InterPro" id="IPR051552">
    <property type="entry name" value="HptR"/>
</dbReference>
<dbReference type="RefSeq" id="WP_138788216.1">
    <property type="nucleotide sequence ID" value="NZ_JBHTGQ010000018.1"/>
</dbReference>
<name>A0ABW2V3V3_9BACL</name>
<dbReference type="Proteomes" id="UP001596528">
    <property type="component" value="Unassembled WGS sequence"/>
</dbReference>
<evidence type="ECO:0000256" key="3">
    <source>
        <dbReference type="PROSITE-ProRule" id="PRU00169"/>
    </source>
</evidence>
<keyword evidence="3" id="KW-0597">Phosphoprotein</keyword>
<dbReference type="PANTHER" id="PTHR42713:SF3">
    <property type="entry name" value="TRANSCRIPTIONAL REGULATORY PROTEIN HPTR"/>
    <property type="match status" value="1"/>
</dbReference>
<feature type="domain" description="Response regulatory" evidence="4">
    <location>
        <begin position="1"/>
        <end position="95"/>
    </location>
</feature>
<evidence type="ECO:0000259" key="4">
    <source>
        <dbReference type="PROSITE" id="PS50110"/>
    </source>
</evidence>
<accession>A0ABW2V3V3</accession>
<dbReference type="SUPFAM" id="SSF52172">
    <property type="entry name" value="CheY-like"/>
    <property type="match status" value="1"/>
</dbReference>
<dbReference type="InterPro" id="IPR001789">
    <property type="entry name" value="Sig_transdc_resp-reg_receiver"/>
</dbReference>
<dbReference type="SMART" id="SM00448">
    <property type="entry name" value="REC"/>
    <property type="match status" value="1"/>
</dbReference>
<gene>
    <name evidence="5" type="ORF">ACFQWB_08235</name>
</gene>
<keyword evidence="6" id="KW-1185">Reference proteome</keyword>
<dbReference type="Gene3D" id="3.40.50.2300">
    <property type="match status" value="1"/>
</dbReference>
<evidence type="ECO:0000313" key="5">
    <source>
        <dbReference type="EMBL" id="MFC7749928.1"/>
    </source>
</evidence>
<keyword evidence="2" id="KW-0238">DNA-binding</keyword>
<organism evidence="5 6">
    <name type="scientific">Paenibacillus thermoaerophilus</name>
    <dbReference type="NCBI Taxonomy" id="1215385"/>
    <lineage>
        <taxon>Bacteria</taxon>
        <taxon>Bacillati</taxon>
        <taxon>Bacillota</taxon>
        <taxon>Bacilli</taxon>
        <taxon>Bacillales</taxon>
        <taxon>Paenibacillaceae</taxon>
        <taxon>Paenibacillus</taxon>
    </lineage>
</organism>
<comment type="caution">
    <text evidence="5">The sequence shown here is derived from an EMBL/GenBank/DDBJ whole genome shotgun (WGS) entry which is preliminary data.</text>
</comment>
<evidence type="ECO:0000313" key="6">
    <source>
        <dbReference type="Proteomes" id="UP001596528"/>
    </source>
</evidence>
<keyword evidence="1" id="KW-0963">Cytoplasm</keyword>
<protein>
    <submittedName>
        <fullName evidence="5">Response regulator</fullName>
    </submittedName>
</protein>
<proteinExistence type="predicted"/>
<sequence length="175" mass="19238">MNIEIAYSSNKPLAALEYLTSNRVDILVTDIRMPIMTGLELAKNALNAYPELKVVFVSGYEDFHYARQALHLKAGGYLLKPLDDDEVLETLRTVVAGLDASRQGRERASNRILDSFGFIKSDFLMHVMEGSIDRATVNAFLEQYPVVHPGRPLAAVIVEIDSTGSPEGLARDAGS</sequence>
<dbReference type="PROSITE" id="PS50110">
    <property type="entry name" value="RESPONSE_REGULATORY"/>
    <property type="match status" value="1"/>
</dbReference>
<dbReference type="CDD" id="cd17536">
    <property type="entry name" value="REC_YesN-like"/>
    <property type="match status" value="1"/>
</dbReference>